<name>A0ABQ8LY85_LABRO</name>
<sequence>MTDFALRATKVTAWSLGQVMSTMVVPECHLWLNLAQMSDGDKCCFLDAPISQAGLCGDTEDFAQQFSAVQKQTEAMKHILPWHDVVNTRPPSARSSTACRRGHPPVASTPAPPQETPENGKCRGLSPPLLPREPVSTSVCYASWVESPFFPRLPHRGYVGNCSIDPTCTQTGGLVSSAQPISLADPGRSDSAMDSVNMTAQAPGAYGSCSDATQPVTYETATALAARPDPEMGMAPWHFSLPRRAGLAYATGSWTRPLLQ</sequence>
<keyword evidence="3" id="KW-1185">Reference proteome</keyword>
<feature type="region of interest" description="Disordered" evidence="1">
    <location>
        <begin position="86"/>
        <end position="125"/>
    </location>
</feature>
<protein>
    <submittedName>
        <fullName evidence="2">tRNA dimethylallyltransferase</fullName>
    </submittedName>
</protein>
<dbReference type="EMBL" id="JACTAM010000016">
    <property type="protein sequence ID" value="KAI2655607.1"/>
    <property type="molecule type" value="Genomic_DNA"/>
</dbReference>
<evidence type="ECO:0000256" key="1">
    <source>
        <dbReference type="SAM" id="MobiDB-lite"/>
    </source>
</evidence>
<reference evidence="2 3" key="1">
    <citation type="submission" date="2022-01" db="EMBL/GenBank/DDBJ databases">
        <title>A high-quality chromosome-level genome assembly of rohu carp, Labeo rohita.</title>
        <authorList>
            <person name="Arick M.A. II"/>
            <person name="Hsu C.-Y."/>
            <person name="Magbanua Z."/>
            <person name="Pechanova O."/>
            <person name="Grover C."/>
            <person name="Miller E."/>
            <person name="Thrash A."/>
            <person name="Ezzel L."/>
            <person name="Alam S."/>
            <person name="Benzie J."/>
            <person name="Hamilton M."/>
            <person name="Karsi A."/>
            <person name="Lawrence M.L."/>
            <person name="Peterson D.G."/>
        </authorList>
    </citation>
    <scope>NUCLEOTIDE SEQUENCE [LARGE SCALE GENOMIC DNA]</scope>
    <source>
        <strain evidence="3">BAU-BD-2019</strain>
        <tissue evidence="2">Blood</tissue>
    </source>
</reference>
<evidence type="ECO:0000313" key="2">
    <source>
        <dbReference type="EMBL" id="KAI2655607.1"/>
    </source>
</evidence>
<dbReference type="Proteomes" id="UP000830375">
    <property type="component" value="Unassembled WGS sequence"/>
</dbReference>
<feature type="compositionally biased region" description="Polar residues" evidence="1">
    <location>
        <begin position="89"/>
        <end position="98"/>
    </location>
</feature>
<comment type="caution">
    <text evidence="2">The sequence shown here is derived from an EMBL/GenBank/DDBJ whole genome shotgun (WGS) entry which is preliminary data.</text>
</comment>
<accession>A0ABQ8LY85</accession>
<organism evidence="2 3">
    <name type="scientific">Labeo rohita</name>
    <name type="common">Indian major carp</name>
    <name type="synonym">Cyprinus rohita</name>
    <dbReference type="NCBI Taxonomy" id="84645"/>
    <lineage>
        <taxon>Eukaryota</taxon>
        <taxon>Metazoa</taxon>
        <taxon>Chordata</taxon>
        <taxon>Craniata</taxon>
        <taxon>Vertebrata</taxon>
        <taxon>Euteleostomi</taxon>
        <taxon>Actinopterygii</taxon>
        <taxon>Neopterygii</taxon>
        <taxon>Teleostei</taxon>
        <taxon>Ostariophysi</taxon>
        <taxon>Cypriniformes</taxon>
        <taxon>Cyprinidae</taxon>
        <taxon>Labeoninae</taxon>
        <taxon>Labeonini</taxon>
        <taxon>Labeo</taxon>
    </lineage>
</organism>
<proteinExistence type="predicted"/>
<evidence type="ECO:0000313" key="3">
    <source>
        <dbReference type="Proteomes" id="UP000830375"/>
    </source>
</evidence>
<gene>
    <name evidence="2" type="ORF">H4Q32_018031</name>
</gene>